<reference evidence="1" key="1">
    <citation type="submission" date="2018-11" db="EMBL/GenBank/DDBJ databases">
        <authorList>
            <consortium name="Genoscope - CEA"/>
            <person name="William W."/>
        </authorList>
    </citation>
    <scope>NUCLEOTIDE SEQUENCE [LARGE SCALE GENOMIC DNA]</scope>
    <source>
        <strain evidence="1">T9AD</strain>
    </source>
</reference>
<gene>
    <name evidence="1" type="ORF">POT9AD_5266</name>
</gene>
<protein>
    <submittedName>
        <fullName evidence="1">Uncharacterized protein</fullName>
    </submittedName>
</protein>
<dbReference type="AlphaFoldDB" id="A0A653BCB5"/>
<dbReference type="EMBL" id="LR130779">
    <property type="protein sequence ID" value="VDN66241.1"/>
    <property type="molecule type" value="Genomic_DNA"/>
</dbReference>
<accession>A0A653BCB5</accession>
<evidence type="ECO:0000313" key="1">
    <source>
        <dbReference type="EMBL" id="VDN66241.1"/>
    </source>
</evidence>
<sequence length="55" mass="6163">MLTLSSQLTPAPQYTPHFCQRWQTVEVDSLSQRITFLTFHLDALPVGLASVSSQD</sequence>
<name>A0A653BCB5_ECTOL</name>
<proteinExistence type="predicted"/>
<organism evidence="1">
    <name type="scientific">Ectopseudomonas oleovorans</name>
    <name type="common">Pseudomonas oleovorans</name>
    <dbReference type="NCBI Taxonomy" id="301"/>
    <lineage>
        <taxon>Bacteria</taxon>
        <taxon>Pseudomonadati</taxon>
        <taxon>Pseudomonadota</taxon>
        <taxon>Gammaproteobacteria</taxon>
        <taxon>Pseudomonadales</taxon>
        <taxon>Pseudomonadaceae</taxon>
        <taxon>Ectopseudomonas</taxon>
    </lineage>
</organism>